<evidence type="ECO:0000256" key="7">
    <source>
        <dbReference type="SAM" id="MobiDB-lite"/>
    </source>
</evidence>
<dbReference type="SUPFAM" id="SSF52743">
    <property type="entry name" value="Subtilisin-like"/>
    <property type="match status" value="1"/>
</dbReference>
<dbReference type="PROSITE" id="PS00137">
    <property type="entry name" value="SUBTILASE_HIS"/>
    <property type="match status" value="1"/>
</dbReference>
<evidence type="ECO:0000256" key="1">
    <source>
        <dbReference type="ARBA" id="ARBA00011073"/>
    </source>
</evidence>
<dbReference type="InterPro" id="IPR036852">
    <property type="entry name" value="Peptidase_S8/S53_dom_sf"/>
</dbReference>
<feature type="active site" description="Charge relay system" evidence="5">
    <location>
        <position position="369"/>
    </location>
</feature>
<dbReference type="InterPro" id="IPR023827">
    <property type="entry name" value="Peptidase_S8_Asp-AS"/>
</dbReference>
<feature type="chain" id="PRO_5047084271" description="Peptidase inhibitor I9" evidence="8">
    <location>
        <begin position="21"/>
        <end position="406"/>
    </location>
</feature>
<organism evidence="11 12">
    <name type="scientific">Nibrella saemangeumensis</name>
    <dbReference type="NCBI Taxonomy" id="1084526"/>
    <lineage>
        <taxon>Bacteria</taxon>
        <taxon>Pseudomonadati</taxon>
        <taxon>Bacteroidota</taxon>
        <taxon>Cytophagia</taxon>
        <taxon>Cytophagales</taxon>
        <taxon>Spirosomataceae</taxon>
        <taxon>Nibrella</taxon>
    </lineage>
</organism>
<dbReference type="RefSeq" id="WP_345248021.1">
    <property type="nucleotide sequence ID" value="NZ_BAABHD010000081.1"/>
</dbReference>
<dbReference type="Proteomes" id="UP001501175">
    <property type="component" value="Unassembled WGS sequence"/>
</dbReference>
<dbReference type="PROSITE" id="PS00136">
    <property type="entry name" value="SUBTILASE_ASP"/>
    <property type="match status" value="1"/>
</dbReference>
<dbReference type="InterPro" id="IPR022398">
    <property type="entry name" value="Peptidase_S8_His-AS"/>
</dbReference>
<sequence length="406" mass="42152">MTKINLSNSLLVACLSFAFAACQNDQLADQNPSPLSTDYVRFSSGQPTARVNGQKQKYIVVLRQDVDVTTLDGETDYDKRSTKMRGVINNIVSGKFADRAEEVYSKALKGFSIRLDADEVNALRNSPYVASVEPDQMIILRKPTTTTPTEPSTQETPWGISRVGGAVSYTGTNVAWVVDTGIDLDHADLNVDANRGRNFVGGTSADDDHGHGTHVAGTIAARNNTVGVVGVAAGAKVVPIKVLDGSGSGSTSGIISALDYIASVGRAGDVINMSLGGGVSSSLDNAVLNTAARGFFLALAAGNESQSATNVSPGRVNGTNIYTISAFDSNNLFASFSNFGNPPIDYAAPGVSIKSTYPGGSYAFMSGTSMATPHMAGVLLATGGRPRAIGPVSGDPDGNADQMVAR</sequence>
<dbReference type="EMBL" id="BAABHD010000081">
    <property type="protein sequence ID" value="GAA4466587.1"/>
    <property type="molecule type" value="Genomic_DNA"/>
</dbReference>
<evidence type="ECO:0000313" key="12">
    <source>
        <dbReference type="Proteomes" id="UP001501175"/>
    </source>
</evidence>
<evidence type="ECO:0008006" key="13">
    <source>
        <dbReference type="Google" id="ProtNLM"/>
    </source>
</evidence>
<dbReference type="InterPro" id="IPR010259">
    <property type="entry name" value="S8pro/Inhibitor_I9"/>
</dbReference>
<dbReference type="PROSITE" id="PS51257">
    <property type="entry name" value="PROKAR_LIPOPROTEIN"/>
    <property type="match status" value="1"/>
</dbReference>
<dbReference type="Pfam" id="PF00082">
    <property type="entry name" value="Peptidase_S8"/>
    <property type="match status" value="1"/>
</dbReference>
<dbReference type="PRINTS" id="PR00723">
    <property type="entry name" value="SUBTILISIN"/>
</dbReference>
<keyword evidence="4 5" id="KW-0720">Serine protease</keyword>
<dbReference type="PANTHER" id="PTHR43806">
    <property type="entry name" value="PEPTIDASE S8"/>
    <property type="match status" value="1"/>
</dbReference>
<evidence type="ECO:0000256" key="2">
    <source>
        <dbReference type="ARBA" id="ARBA00022670"/>
    </source>
</evidence>
<evidence type="ECO:0000256" key="4">
    <source>
        <dbReference type="ARBA" id="ARBA00022825"/>
    </source>
</evidence>
<evidence type="ECO:0000256" key="5">
    <source>
        <dbReference type="PROSITE-ProRule" id="PRU01240"/>
    </source>
</evidence>
<dbReference type="Pfam" id="PF05922">
    <property type="entry name" value="Inhibitor_I9"/>
    <property type="match status" value="1"/>
</dbReference>
<comment type="similarity">
    <text evidence="1 5 6">Belongs to the peptidase S8 family.</text>
</comment>
<dbReference type="InterPro" id="IPR050131">
    <property type="entry name" value="Peptidase_S8_subtilisin-like"/>
</dbReference>
<dbReference type="InterPro" id="IPR023828">
    <property type="entry name" value="Peptidase_S8_Ser-AS"/>
</dbReference>
<keyword evidence="8" id="KW-0732">Signal</keyword>
<gene>
    <name evidence="11" type="ORF">GCM10023189_48930</name>
</gene>
<keyword evidence="2 5" id="KW-0645">Protease</keyword>
<feature type="domain" description="Peptidase S8/S53" evidence="9">
    <location>
        <begin position="177"/>
        <end position="379"/>
    </location>
</feature>
<feature type="region of interest" description="Disordered" evidence="7">
    <location>
        <begin position="387"/>
        <end position="406"/>
    </location>
</feature>
<proteinExistence type="inferred from homology"/>
<dbReference type="Gene3D" id="3.40.50.200">
    <property type="entry name" value="Peptidase S8/S53 domain"/>
    <property type="match status" value="1"/>
</dbReference>
<evidence type="ECO:0000259" key="10">
    <source>
        <dbReference type="Pfam" id="PF05922"/>
    </source>
</evidence>
<dbReference type="InterPro" id="IPR037045">
    <property type="entry name" value="S8pro/Inhibitor_I9_sf"/>
</dbReference>
<evidence type="ECO:0000256" key="6">
    <source>
        <dbReference type="RuleBase" id="RU003355"/>
    </source>
</evidence>
<dbReference type="PROSITE" id="PS51892">
    <property type="entry name" value="SUBTILASE"/>
    <property type="match status" value="1"/>
</dbReference>
<dbReference type="PROSITE" id="PS00138">
    <property type="entry name" value="SUBTILASE_SER"/>
    <property type="match status" value="1"/>
</dbReference>
<dbReference type="InterPro" id="IPR000209">
    <property type="entry name" value="Peptidase_S8/S53_dom"/>
</dbReference>
<comment type="caution">
    <text evidence="11">The sequence shown here is derived from an EMBL/GenBank/DDBJ whole genome shotgun (WGS) entry which is preliminary data.</text>
</comment>
<keyword evidence="3 5" id="KW-0378">Hydrolase</keyword>
<evidence type="ECO:0000256" key="8">
    <source>
        <dbReference type="SAM" id="SignalP"/>
    </source>
</evidence>
<feature type="signal peptide" evidence="8">
    <location>
        <begin position="1"/>
        <end position="20"/>
    </location>
</feature>
<evidence type="ECO:0000313" key="11">
    <source>
        <dbReference type="EMBL" id="GAA4466587.1"/>
    </source>
</evidence>
<feature type="domain" description="Inhibitor I9" evidence="10">
    <location>
        <begin position="57"/>
        <end position="138"/>
    </location>
</feature>
<dbReference type="PANTHER" id="PTHR43806:SF11">
    <property type="entry name" value="CEREVISIN-RELATED"/>
    <property type="match status" value="1"/>
</dbReference>
<feature type="active site" description="Charge relay system" evidence="5">
    <location>
        <position position="179"/>
    </location>
</feature>
<dbReference type="Gene3D" id="3.30.70.80">
    <property type="entry name" value="Peptidase S8 propeptide/proteinase inhibitor I9"/>
    <property type="match status" value="1"/>
</dbReference>
<protein>
    <recommendedName>
        <fullName evidence="13">Peptidase inhibitor I9</fullName>
    </recommendedName>
</protein>
<keyword evidence="12" id="KW-1185">Reference proteome</keyword>
<name>A0ABP8NJJ1_9BACT</name>
<feature type="active site" description="Charge relay system" evidence="5">
    <location>
        <position position="211"/>
    </location>
</feature>
<evidence type="ECO:0000256" key="3">
    <source>
        <dbReference type="ARBA" id="ARBA00022801"/>
    </source>
</evidence>
<evidence type="ECO:0000259" key="9">
    <source>
        <dbReference type="Pfam" id="PF00082"/>
    </source>
</evidence>
<dbReference type="InterPro" id="IPR015500">
    <property type="entry name" value="Peptidase_S8_subtilisin-rel"/>
</dbReference>
<reference evidence="12" key="1">
    <citation type="journal article" date="2019" name="Int. J. Syst. Evol. Microbiol.">
        <title>The Global Catalogue of Microorganisms (GCM) 10K type strain sequencing project: providing services to taxonomists for standard genome sequencing and annotation.</title>
        <authorList>
            <consortium name="The Broad Institute Genomics Platform"/>
            <consortium name="The Broad Institute Genome Sequencing Center for Infectious Disease"/>
            <person name="Wu L."/>
            <person name="Ma J."/>
        </authorList>
    </citation>
    <scope>NUCLEOTIDE SEQUENCE [LARGE SCALE GENOMIC DNA]</scope>
    <source>
        <strain evidence="12">JCM 17927</strain>
    </source>
</reference>
<accession>A0ABP8NJJ1</accession>